<evidence type="ECO:0000313" key="1">
    <source>
        <dbReference type="EMBL" id="MQT13076.1"/>
    </source>
</evidence>
<dbReference type="Proteomes" id="UP000332515">
    <property type="component" value="Unassembled WGS sequence"/>
</dbReference>
<dbReference type="AlphaFoldDB" id="A0A6A7Y2V3"/>
<evidence type="ECO:0000313" key="2">
    <source>
        <dbReference type="Proteomes" id="UP000332515"/>
    </source>
</evidence>
<name>A0A6A7Y2V3_9HYPH</name>
<dbReference type="RefSeq" id="WP_153480865.1">
    <property type="nucleotide sequence ID" value="NZ_VWNA01000001.1"/>
</dbReference>
<keyword evidence="2" id="KW-1185">Reference proteome</keyword>
<dbReference type="EMBL" id="VWNA01000001">
    <property type="protein sequence ID" value="MQT13076.1"/>
    <property type="molecule type" value="Genomic_DNA"/>
</dbReference>
<gene>
    <name evidence="1" type="ORF">F0357_10525</name>
</gene>
<protein>
    <submittedName>
        <fullName evidence="1">Uncharacterized protein</fullName>
    </submittedName>
</protein>
<comment type="caution">
    <text evidence="1">The sequence shown here is derived from an EMBL/GenBank/DDBJ whole genome shotgun (WGS) entry which is preliminary data.</text>
</comment>
<organism evidence="1 2">
    <name type="scientific">Segnochrobactrum spirostomi</name>
    <dbReference type="NCBI Taxonomy" id="2608987"/>
    <lineage>
        <taxon>Bacteria</taxon>
        <taxon>Pseudomonadati</taxon>
        <taxon>Pseudomonadota</taxon>
        <taxon>Alphaproteobacteria</taxon>
        <taxon>Hyphomicrobiales</taxon>
        <taxon>Segnochrobactraceae</taxon>
        <taxon>Segnochrobactrum</taxon>
    </lineage>
</organism>
<proteinExistence type="predicted"/>
<sequence length="428" mass="47667">MRIWPELKGRIIDPDRCGRTKDNSSLQLWAYRRLDEVDVLAAARVCADTDIRLSFEEVAQGLRRNGIGRAPTHVRMPFPFCRPSTWTIEECWTGTEYAGGHVKKRRLITRILDIEYDLGVDHIRVLYPGSTEAGEEDTKPGRVRLRATSDVSEHLHVLTGQASWSALGVLRRPSANRRTSQAWTIEHVAVEPAERDTYSNQSVALDDMISLATTAGHGTSAERGSSLAVKLNIIDKSQAKMDAARPPLTRISSTISALQILSVELGHQLEIVRPSEQPGCNLIDGLWRYPTGSGTSGLKWTTTNEGRQRRALVARLQRDRGWVYFFESEHLEVGIEDTYKNKPHAFAQDGYTSLCLLLPSGGDLLSADMISDILRANAAARGVWQRALAIPMTTVRRNNAWLENHGAYAKAIGRALTRLELGPEKISR</sequence>
<reference evidence="1 2" key="1">
    <citation type="submission" date="2019-09" db="EMBL/GenBank/DDBJ databases">
        <title>Segnochrobactrum spirostomi gen. nov., sp. nov., isolated from the ciliate Spirostomum cf. yagiui and description of a novel family, Segnochrobactraceae fam. nov. within the order Rhizobiales of the class Alphaproteobacteria.</title>
        <authorList>
            <person name="Akter S."/>
            <person name="Shazib S.U.A."/>
            <person name="Shin M.K."/>
        </authorList>
    </citation>
    <scope>NUCLEOTIDE SEQUENCE [LARGE SCALE GENOMIC DNA]</scope>
    <source>
        <strain evidence="1 2">Sp-1</strain>
    </source>
</reference>
<accession>A0A6A7Y2V3</accession>